<dbReference type="SUPFAM" id="SSF53756">
    <property type="entry name" value="UDP-Glycosyltransferase/glycogen phosphorylase"/>
    <property type="match status" value="1"/>
</dbReference>
<accession>W8VRS1</accession>
<dbReference type="RefSeq" id="WP_041496933.1">
    <property type="nucleotide sequence ID" value="NZ_AP014548.1"/>
</dbReference>
<keyword evidence="2" id="KW-1185">Reference proteome</keyword>
<dbReference type="KEGG" id="nmf:NMS_2440"/>
<dbReference type="EMBL" id="AP014548">
    <property type="protein sequence ID" value="BAO56449.1"/>
    <property type="molecule type" value="Genomic_DNA"/>
</dbReference>
<evidence type="ECO:0000313" key="2">
    <source>
        <dbReference type="Proteomes" id="UP000031760"/>
    </source>
</evidence>
<organism evidence="1 2">
    <name type="scientific">Nonlabens marinus S1-08</name>
    <dbReference type="NCBI Taxonomy" id="1454201"/>
    <lineage>
        <taxon>Bacteria</taxon>
        <taxon>Pseudomonadati</taxon>
        <taxon>Bacteroidota</taxon>
        <taxon>Flavobacteriia</taxon>
        <taxon>Flavobacteriales</taxon>
        <taxon>Flavobacteriaceae</taxon>
        <taxon>Nonlabens</taxon>
    </lineage>
</organism>
<gene>
    <name evidence="1" type="ORF">NMS_2440</name>
</gene>
<dbReference type="GO" id="GO:0016740">
    <property type="term" value="F:transferase activity"/>
    <property type="evidence" value="ECO:0007669"/>
    <property type="project" value="UniProtKB-KW"/>
</dbReference>
<dbReference type="OrthoDB" id="9794575at2"/>
<evidence type="ECO:0000313" key="1">
    <source>
        <dbReference type="EMBL" id="BAO56449.1"/>
    </source>
</evidence>
<dbReference type="Proteomes" id="UP000031760">
    <property type="component" value="Chromosome"/>
</dbReference>
<proteinExistence type="predicted"/>
<protein>
    <submittedName>
        <fullName evidence="1">TPR/glycosyl transferase domain protein</fullName>
    </submittedName>
</protein>
<dbReference type="HOGENOM" id="CLU_032377_0_0_10"/>
<dbReference type="STRING" id="1454201.NMS_2440"/>
<sequence>MKKNIFIVTYYWPPAGGPGVQRWLKFVKYLSKDDFDIHVVIPENPDYPSIDDSLMGEIPEDITMIKVHIQEPSRALKKLFGTKTKKLQRGFIEKSPGALEKILLWIRGNMFIPDARKAWADKVMQRLENDSAFAKADTLITTGPPHSVHLTGLWLKNHPSLSHIKWLADFRDPWTTIGYHKDLKLTKAAAKKHLQLETQVLQTADQIIVTSPSTKAEFSNKTKKSITVITNGYDMKTNSSKAPDGKFTLSHIGTLLADRDPLMLWKTLSELVTEDPEFSQDFELQLAGNVSKTVISSIKVAGLGSHLKLLGYVDHDHAVQLMFESQVLLLIEINSLMTKAIIPGKLFEYLASRRPIIGIGPEDSDIEQILKETDAGHYFTYDGANLKQQIRQFYQSYKKEKLEGNSSDISKYHRKQLTQQLVDLLNS</sequence>
<dbReference type="Gene3D" id="3.40.50.2000">
    <property type="entry name" value="Glycogen Phosphorylase B"/>
    <property type="match status" value="2"/>
</dbReference>
<dbReference type="AlphaFoldDB" id="W8VRS1"/>
<reference evidence="1 2" key="1">
    <citation type="journal article" date="2014" name="Proc. Natl. Acad. Sci. U.S.A.">
        <title>Functional characterization of flavobacteria rhodopsins reveals a unique class of light-driven chloride pump in bacteria.</title>
        <authorList>
            <person name="Yoshizawa S."/>
            <person name="Kumagai Y."/>
            <person name="Kim H."/>
            <person name="Ogura Y."/>
            <person name="Hayashi T."/>
            <person name="Iwasaki W."/>
            <person name="DeLong E.F."/>
            <person name="Kogure K."/>
        </authorList>
    </citation>
    <scope>NUCLEOTIDE SEQUENCE [LARGE SCALE GENOMIC DNA]</scope>
    <source>
        <strain evidence="1 2">S1-08</strain>
    </source>
</reference>
<keyword evidence="1" id="KW-0808">Transferase</keyword>
<name>W8VRS1_9FLAO</name>